<protein>
    <submittedName>
        <fullName evidence="1">TIGR03118 family protein</fullName>
    </submittedName>
</protein>
<accession>A0A848GLQ1</accession>
<dbReference type="SUPFAM" id="SSF101898">
    <property type="entry name" value="NHL repeat"/>
    <property type="match status" value="1"/>
</dbReference>
<keyword evidence="2" id="KW-1185">Reference proteome</keyword>
<dbReference type="NCBIfam" id="TIGR03118">
    <property type="entry name" value="PEPCTERM_chp_1"/>
    <property type="match status" value="1"/>
</dbReference>
<proteinExistence type="predicted"/>
<evidence type="ECO:0000313" key="2">
    <source>
        <dbReference type="Proteomes" id="UP000583266"/>
    </source>
</evidence>
<dbReference type="RefSeq" id="WP_169225537.1">
    <property type="nucleotide sequence ID" value="NZ_JABBGC010000001.1"/>
</dbReference>
<name>A0A848GLQ1_9BACT</name>
<dbReference type="Proteomes" id="UP000583266">
    <property type="component" value="Unassembled WGS sequence"/>
</dbReference>
<organism evidence="1 2">
    <name type="scientific">Chitinophaga fulva</name>
    <dbReference type="NCBI Taxonomy" id="2728842"/>
    <lineage>
        <taxon>Bacteria</taxon>
        <taxon>Pseudomonadati</taxon>
        <taxon>Bacteroidota</taxon>
        <taxon>Chitinophagia</taxon>
        <taxon>Chitinophagales</taxon>
        <taxon>Chitinophagaceae</taxon>
        <taxon>Chitinophaga</taxon>
    </lineage>
</organism>
<dbReference type="InterPro" id="IPR011042">
    <property type="entry name" value="6-blade_b-propeller_TolB-like"/>
</dbReference>
<dbReference type="Gene3D" id="2.120.10.30">
    <property type="entry name" value="TolB, C-terminal domain"/>
    <property type="match status" value="1"/>
</dbReference>
<dbReference type="AlphaFoldDB" id="A0A848GLQ1"/>
<gene>
    <name evidence="1" type="ORF">HHL17_15180</name>
</gene>
<reference evidence="1 2" key="1">
    <citation type="submission" date="2020-04" db="EMBL/GenBank/DDBJ databases">
        <title>Chitinophaga sp. G-6-1-13 sp. nov., isolated from soil.</title>
        <authorList>
            <person name="Dahal R.H."/>
            <person name="Chaudhary D.K."/>
        </authorList>
    </citation>
    <scope>NUCLEOTIDE SEQUENCE [LARGE SCALE GENOMIC DNA]</scope>
    <source>
        <strain evidence="1 2">G-6-1-13</strain>
    </source>
</reference>
<evidence type="ECO:0000313" key="1">
    <source>
        <dbReference type="EMBL" id="NML38551.1"/>
    </source>
</evidence>
<dbReference type="InterPro" id="IPR017549">
    <property type="entry name" value="APMV_L690"/>
</dbReference>
<dbReference type="EMBL" id="JABBGC010000001">
    <property type="protein sequence ID" value="NML38551.1"/>
    <property type="molecule type" value="Genomic_DNA"/>
</dbReference>
<comment type="caution">
    <text evidence="1">The sequence shown here is derived from an EMBL/GenBank/DDBJ whole genome shotgun (WGS) entry which is preliminary data.</text>
</comment>
<sequence>MTTSFKKLLAAGPAAGIYHRNVHSGIVVMLVMLLMMATSCRRWTPDDCIDCDCLSKDYKQTNLVADTSGFGAARIDPLLVNAWGLAVGPTGAFWISTNGNAKLSAIYRYSVIYDKDGNKLRAPVVLPVVEFNPNRPTGVVFNNTSRFGGSRFIFADEAGTLITWISGDTAVDQPARYQFGAVYKGIAIASDSGKPYIYATNFHEGTIDVFDTAFKYIPYKQFLDPNIPAGFAPFNIRSIDGLLYVTYAKQKLPDKKVDEAGPGNGYVNVFRPDGSLVRRFASQGTLNSPWGITKGCSGFAKDDDDVLLIGNAGDGHINAYSESGTFLGQLRKGNDPLKIDGLWALESHVTGAGNKIFFTAGPNNGSHGLFGYLQKNDVPQK</sequence>